<dbReference type="GO" id="GO:0004035">
    <property type="term" value="F:alkaline phosphatase activity"/>
    <property type="evidence" value="ECO:0007669"/>
    <property type="project" value="TreeGrafter"/>
</dbReference>
<comment type="cofactor">
    <cofactor evidence="3">
        <name>Zn(2+)</name>
        <dbReference type="ChEBI" id="CHEBI:29105"/>
    </cofactor>
    <text evidence="3">Binds 2 Zn(2+) ions.</text>
</comment>
<dbReference type="Proteomes" id="UP000653730">
    <property type="component" value="Unassembled WGS sequence"/>
</dbReference>
<dbReference type="Gene3D" id="3.40.720.10">
    <property type="entry name" value="Alkaline Phosphatase, subunit A"/>
    <property type="match status" value="1"/>
</dbReference>
<evidence type="ECO:0000256" key="1">
    <source>
        <dbReference type="ARBA" id="ARBA00022553"/>
    </source>
</evidence>
<evidence type="ECO:0000256" key="2">
    <source>
        <dbReference type="PIRSR" id="PIRSR601952-1"/>
    </source>
</evidence>
<feature type="binding site" evidence="3">
    <location>
        <position position="489"/>
    </location>
    <ligand>
        <name>Zn(2+)</name>
        <dbReference type="ChEBI" id="CHEBI:29105"/>
        <label>2</label>
    </ligand>
</feature>
<feature type="binding site" evidence="3">
    <location>
        <position position="283"/>
    </location>
    <ligand>
        <name>Mg(2+)</name>
        <dbReference type="ChEBI" id="CHEBI:18420"/>
    </ligand>
</feature>
<sequence>MNRFLFSLFVFWGALVVVSAQNPMVHSHNDYLQEVPFWGALHAGAASVEADVVLQDRELFVAHAKAEIKTGRTLESLYLDPLNKAVALGMVGDRPLQLLIDIKTDAVKTLKQIVHSIKKYPAILERKNIVFVISGNQPEPSEYDQYPGFIFFDYQALKDLSPRQWDRVALISTDYKKYAQWNGKGRFTHTDLQKVKEVIGKAHRFNKPFRFWGTPDSKSAWKIFTDLGVDFINTDEPFSCVTYVNSLKDRVFTNSVFSEVYTPTFESDRKDEKVRNVILLIGDGNGLTQISSSALANNGQLSLTRLKSIGLIKTSSADDFTTDSAAAGTAIAIGEKTNNRAIGVNTANEPVPNICEILSPRGFNTAVITTDQITGATPAAFYAHQKDRDMTAAIAHDLQESNLTLFAGGGKRDFAGITGFSIVDSPAAISHNRSDRVGYFMSERGVPAVLEGRGDLLPEVVDHSLKFLKSRNKPFFAMIEGAQIDSYGHFNNVAGIVTEGIDFDRAIGKALRFADETPGTLVIITADHETSGFSIPQGNIDRHVVEGDFTTNDHTATMVPVFAYGPRSGEFTGVYENNEIFSKILKVLDHNP</sequence>
<keyword evidence="1" id="KW-0597">Phosphoprotein</keyword>
<dbReference type="RefSeq" id="WP_187963940.1">
    <property type="nucleotide sequence ID" value="NZ_JACVDC010000003.1"/>
</dbReference>
<reference evidence="6 7" key="1">
    <citation type="submission" date="2020-09" db="EMBL/GenBank/DDBJ databases">
        <title>Sinomicrobium weinanense sp. nov., a halophilic bacteria isolated from saline-alkali soil.</title>
        <authorList>
            <person name="Wu P."/>
            <person name="Ren H."/>
            <person name="Mei Y."/>
            <person name="Liang Y."/>
            <person name="Chen Z."/>
        </authorList>
    </citation>
    <scope>NUCLEOTIDE SEQUENCE [LARGE SCALE GENOMIC DNA]</scope>
    <source>
        <strain evidence="6 7">FJxs</strain>
    </source>
</reference>
<feature type="active site" description="Phosphoserine intermediate" evidence="2">
    <location>
        <position position="324"/>
    </location>
</feature>
<evidence type="ECO:0000256" key="3">
    <source>
        <dbReference type="PIRSR" id="PIRSR601952-2"/>
    </source>
</evidence>
<feature type="chain" id="PRO_5036805942" evidence="5">
    <location>
        <begin position="21"/>
        <end position="592"/>
    </location>
</feature>
<evidence type="ECO:0000313" key="6">
    <source>
        <dbReference type="EMBL" id="MBC9794781.1"/>
    </source>
</evidence>
<gene>
    <name evidence="6" type="ORF">IBL28_02280</name>
</gene>
<dbReference type="AlphaFoldDB" id="A0A926JPD0"/>
<dbReference type="PANTHER" id="PTHR11596">
    <property type="entry name" value="ALKALINE PHOSPHATASE"/>
    <property type="match status" value="1"/>
</dbReference>
<name>A0A926JPD0_9FLAO</name>
<feature type="binding site" evidence="3">
    <location>
        <position position="480"/>
    </location>
    <ligand>
        <name>Mg(2+)</name>
        <dbReference type="ChEBI" id="CHEBI:18420"/>
    </ligand>
</feature>
<comment type="caution">
    <text evidence="6">The sequence shown here is derived from an EMBL/GenBank/DDBJ whole genome shotgun (WGS) entry which is preliminary data.</text>
</comment>
<dbReference type="GO" id="GO:0008081">
    <property type="term" value="F:phosphoric diester hydrolase activity"/>
    <property type="evidence" value="ECO:0007669"/>
    <property type="project" value="InterPro"/>
</dbReference>
<feature type="binding site" evidence="3">
    <location>
        <position position="527"/>
    </location>
    <ligand>
        <name>Zn(2+)</name>
        <dbReference type="ChEBI" id="CHEBI:29105"/>
        <label>2</label>
    </ligand>
</feature>
<evidence type="ECO:0000256" key="4">
    <source>
        <dbReference type="RuleBase" id="RU003946"/>
    </source>
</evidence>
<feature type="binding site" evidence="3">
    <location>
        <position position="485"/>
    </location>
    <ligand>
        <name>Zn(2+)</name>
        <dbReference type="ChEBI" id="CHEBI:29105"/>
        <label>2</label>
    </ligand>
</feature>
<evidence type="ECO:0000313" key="7">
    <source>
        <dbReference type="Proteomes" id="UP000653730"/>
    </source>
</evidence>
<dbReference type="GO" id="GO:0046872">
    <property type="term" value="F:metal ion binding"/>
    <property type="evidence" value="ECO:0007669"/>
    <property type="project" value="UniProtKB-KW"/>
</dbReference>
<dbReference type="Pfam" id="PF00245">
    <property type="entry name" value="Alk_phosphatase"/>
    <property type="match status" value="2"/>
</dbReference>
<feature type="signal peptide" evidence="5">
    <location>
        <begin position="1"/>
        <end position="20"/>
    </location>
</feature>
<dbReference type="InterPro" id="IPR001952">
    <property type="entry name" value="Alkaline_phosphatase"/>
</dbReference>
<comment type="similarity">
    <text evidence="4">Belongs to the alkaline phosphatase family.</text>
</comment>
<dbReference type="InterPro" id="IPR017946">
    <property type="entry name" value="PLC-like_Pdiesterase_TIM-brl"/>
</dbReference>
<protein>
    <submittedName>
        <fullName evidence="6">Alkaline phosphatase</fullName>
    </submittedName>
</protein>
<dbReference type="InterPro" id="IPR039559">
    <property type="entry name" value="AIM6_PI-PLC-like_dom"/>
</dbReference>
<keyword evidence="7" id="KW-1185">Reference proteome</keyword>
<comment type="cofactor">
    <cofactor evidence="3">
        <name>Mg(2+)</name>
        <dbReference type="ChEBI" id="CHEBI:18420"/>
    </cofactor>
    <text evidence="3">Binds 1 Mg(2+) ion.</text>
</comment>
<dbReference type="CDD" id="cd08577">
    <property type="entry name" value="PI-PLCc_GDPD_SF_unchar3"/>
    <property type="match status" value="1"/>
</dbReference>
<dbReference type="PRINTS" id="PR00113">
    <property type="entry name" value="ALKPHPHTASE"/>
</dbReference>
<organism evidence="6 7">
    <name type="scientific">Sinomicrobium weinanense</name>
    <dbReference type="NCBI Taxonomy" id="2842200"/>
    <lineage>
        <taxon>Bacteria</taxon>
        <taxon>Pseudomonadati</taxon>
        <taxon>Bacteroidota</taxon>
        <taxon>Flavobacteriia</taxon>
        <taxon>Flavobacteriales</taxon>
        <taxon>Flavobacteriaceae</taxon>
        <taxon>Sinomicrobium</taxon>
    </lineage>
</organism>
<dbReference type="SUPFAM" id="SSF51695">
    <property type="entry name" value="PLC-like phosphodiesterases"/>
    <property type="match status" value="1"/>
</dbReference>
<dbReference type="PANTHER" id="PTHR11596:SF5">
    <property type="entry name" value="ALKALINE PHOSPHATASE"/>
    <property type="match status" value="1"/>
</dbReference>
<dbReference type="InterPro" id="IPR017850">
    <property type="entry name" value="Alkaline_phosphatase_core_sf"/>
</dbReference>
<feature type="binding site" evidence="3">
    <location>
        <position position="283"/>
    </location>
    <ligand>
        <name>Zn(2+)</name>
        <dbReference type="ChEBI" id="CHEBI:29105"/>
        <label>2</label>
    </ligand>
</feature>
<dbReference type="SUPFAM" id="SSF53649">
    <property type="entry name" value="Alkaline phosphatase-like"/>
    <property type="match status" value="1"/>
</dbReference>
<dbReference type="SMART" id="SM00098">
    <property type="entry name" value="alkPPc"/>
    <property type="match status" value="1"/>
</dbReference>
<keyword evidence="5" id="KW-0732">Signal</keyword>
<keyword evidence="3" id="KW-0862">Zinc</keyword>
<accession>A0A926JPD0</accession>
<dbReference type="Gene3D" id="3.20.20.190">
    <property type="entry name" value="Phosphatidylinositol (PI) phosphodiesterase"/>
    <property type="match status" value="1"/>
</dbReference>
<evidence type="ECO:0000256" key="5">
    <source>
        <dbReference type="SAM" id="SignalP"/>
    </source>
</evidence>
<dbReference type="Pfam" id="PF13653">
    <property type="entry name" value="GDPD_2"/>
    <property type="match status" value="1"/>
</dbReference>
<dbReference type="CDD" id="cd16012">
    <property type="entry name" value="ALP"/>
    <property type="match status" value="1"/>
</dbReference>
<keyword evidence="3" id="KW-0460">Magnesium</keyword>
<proteinExistence type="inferred from homology"/>
<feature type="binding site" evidence="3">
    <location>
        <position position="377"/>
    </location>
    <ligand>
        <name>Mg(2+)</name>
        <dbReference type="ChEBI" id="CHEBI:18420"/>
    </ligand>
</feature>
<keyword evidence="3" id="KW-0479">Metal-binding</keyword>
<feature type="binding site" evidence="3">
    <location>
        <position position="528"/>
    </location>
    <ligand>
        <name>Zn(2+)</name>
        <dbReference type="ChEBI" id="CHEBI:29105"/>
        <label>2</label>
    </ligand>
</feature>
<dbReference type="GO" id="GO:0006629">
    <property type="term" value="P:lipid metabolic process"/>
    <property type="evidence" value="ECO:0007669"/>
    <property type="project" value="InterPro"/>
</dbReference>
<dbReference type="EMBL" id="JACVDC010000003">
    <property type="protein sequence ID" value="MBC9794781.1"/>
    <property type="molecule type" value="Genomic_DNA"/>
</dbReference>